<name>A0A803KEE8_XENTR</name>
<evidence type="ECO:0000313" key="2">
    <source>
        <dbReference type="Ensembl" id="ENSXETP00000118809"/>
    </source>
</evidence>
<proteinExistence type="predicted"/>
<reference evidence="2" key="2">
    <citation type="submission" date="2021-03" db="UniProtKB">
        <authorList>
            <consortium name="Ensembl"/>
        </authorList>
    </citation>
    <scope>IDENTIFICATION</scope>
</reference>
<sequence length="779" mass="89206">MYNNNNNDNNGPNIMSTDKQAVGLLADNIQVTGPPPLLFQDERCIQTLQSLQFDSDQFKDRVGAGDREIINKLQFVSNFYPVQSRCNSIDTFQDLVEEGLLLLKSKIDGRLRHSNLTRVERQALAQLKGDESIVIKNADKGGMVVVMDAAAYRTEAMRQLKDITTYQKLRSNPSMVFKNELETLVSNAQSNGVISTRVKNYLIPSEIKTPIFYHLPKVHKVERPPVGRPIVSGIQSLNERLSEYIDILLQPLVTRLASYVQDTKHILQILNDCDWHSSYSWGTVDVTSLYSCIPHDGGLCAVSYHLDRYSTYDSLLKDFILDAISYLLTHNFFKFDGNFYLQRCGTSMGAKFAPSYANLYMGWWEESHIFGGDSLFLSHVVVYKRYVDDLIFIWKDTENTFSQFVDYLNNNELNLKFTSNFSSTDITFLDLELRGLGTHIETDTYRKPCSGNSLLRADSCHPSHLFKGIPSGQFLRLRRNCSTDDAFVKQACLLRDRFLERGYTMDLLIPAFANSLHKSRLDLLMRKSNKSMDRIMTQKNKKITTKKQSVSKFNVPIFITTYSRQFYEIRNVIQKFLPVLYNDPQLTSILKNGCKFVTRRAPTLGNVLSPAILKPQSAKPTWLTTCGTYRCGARRCITCTHVNCSVEFVSSVTHRTFKMRFYANCNTHHVVYLLTCARCSIQYVGCTIRSLKCRMREHIGHIVAKNENSPVSRHFINCCNGDDSLLQIQVIDRIFPDERDSDLWTRLLRAEVKWIFLLGTRHPHGLNSAFDINCYVPPK</sequence>
<dbReference type="PANTHER" id="PTHR21301">
    <property type="entry name" value="REVERSE TRANSCRIPTASE"/>
    <property type="match status" value="1"/>
</dbReference>
<dbReference type="InParanoid" id="A0A803KEE8"/>
<dbReference type="AlphaFoldDB" id="A0A803KEE8"/>
<reference evidence="2" key="1">
    <citation type="journal article" date="2010" name="Science">
        <title>The genome of the Western clawed frog Xenopus tropicalis.</title>
        <authorList>
            <person name="Hellsten U."/>
            <person name="Harland R.M."/>
            <person name="Gilchrist M.J."/>
            <person name="Hendrix D."/>
            <person name="Jurka J."/>
            <person name="Kapitonov V."/>
            <person name="Ovcharenko I."/>
            <person name="Putnam N.H."/>
            <person name="Shu S."/>
            <person name="Taher L."/>
            <person name="Blitz I.L."/>
            <person name="Blumberg B."/>
            <person name="Dichmann D.S."/>
            <person name="Dubchak I."/>
            <person name="Amaya E."/>
            <person name="Detter J.C."/>
            <person name="Fletcher R."/>
            <person name="Gerhard D.S."/>
            <person name="Goodstein D."/>
            <person name="Graves T."/>
            <person name="Grigoriev I.V."/>
            <person name="Grimwood J."/>
            <person name="Kawashima T."/>
            <person name="Lindquist E."/>
            <person name="Lucas S.M."/>
            <person name="Mead P.E."/>
            <person name="Mitros T."/>
            <person name="Ogino H."/>
            <person name="Ohta Y."/>
            <person name="Poliakov A.V."/>
            <person name="Pollet N."/>
            <person name="Robert J."/>
            <person name="Salamov A."/>
            <person name="Sater A.K."/>
            <person name="Schmutz J."/>
            <person name="Terry A."/>
            <person name="Vize P.D."/>
            <person name="Warren W.C."/>
            <person name="Wells D."/>
            <person name="Wills A."/>
            <person name="Wilson R.K."/>
            <person name="Zimmerman L.B."/>
            <person name="Zorn A.M."/>
            <person name="Grainger R."/>
            <person name="Grammer T."/>
            <person name="Khokha M.K."/>
            <person name="Richardson P.M."/>
            <person name="Rokhsar D.S."/>
        </authorList>
    </citation>
    <scope>NUCLEOTIDE SEQUENCE [LARGE SCALE GENOMIC DNA]</scope>
    <source>
        <strain evidence="2">Nigerian</strain>
    </source>
</reference>
<dbReference type="InterPro" id="IPR000477">
    <property type="entry name" value="RT_dom"/>
</dbReference>
<dbReference type="PROSITE" id="PS50878">
    <property type="entry name" value="RT_POL"/>
    <property type="match status" value="1"/>
</dbReference>
<dbReference type="InterPro" id="IPR058912">
    <property type="entry name" value="HTH_animal"/>
</dbReference>
<dbReference type="CDD" id="cd10442">
    <property type="entry name" value="GIY-YIG_PLEs"/>
    <property type="match status" value="1"/>
</dbReference>
<dbReference type="GeneTree" id="ENSGT00940000154669"/>
<organism evidence="2">
    <name type="scientific">Xenopus tropicalis</name>
    <name type="common">Western clawed frog</name>
    <name type="synonym">Silurana tropicalis</name>
    <dbReference type="NCBI Taxonomy" id="8364"/>
    <lineage>
        <taxon>Eukaryota</taxon>
        <taxon>Metazoa</taxon>
        <taxon>Chordata</taxon>
        <taxon>Craniata</taxon>
        <taxon>Vertebrata</taxon>
        <taxon>Euteleostomi</taxon>
        <taxon>Amphibia</taxon>
        <taxon>Batrachia</taxon>
        <taxon>Anura</taxon>
        <taxon>Pipoidea</taxon>
        <taxon>Pipidae</taxon>
        <taxon>Xenopodinae</taxon>
        <taxon>Xenopus</taxon>
        <taxon>Silurana</taxon>
    </lineage>
</organism>
<accession>A0A803KEE8</accession>
<dbReference type="Pfam" id="PF26215">
    <property type="entry name" value="HTH_animal"/>
    <property type="match status" value="1"/>
</dbReference>
<protein>
    <recommendedName>
        <fullName evidence="1">Reverse transcriptase domain-containing protein</fullName>
    </recommendedName>
</protein>
<dbReference type="Ensembl" id="ENSXETT00000113878">
    <property type="protein sequence ID" value="ENSXETP00000118809"/>
    <property type="gene ID" value="ENSXETG00000047564"/>
</dbReference>
<dbReference type="PANTHER" id="PTHR21301:SF13">
    <property type="match status" value="1"/>
</dbReference>
<feature type="domain" description="Reverse transcriptase" evidence="1">
    <location>
        <begin position="196"/>
        <end position="440"/>
    </location>
</feature>
<evidence type="ECO:0000259" key="1">
    <source>
        <dbReference type="PROSITE" id="PS50878"/>
    </source>
</evidence>